<dbReference type="Gene3D" id="2.60.120.620">
    <property type="entry name" value="q2cbj1_9rhob like domain"/>
    <property type="match status" value="2"/>
</dbReference>
<dbReference type="GO" id="GO:0005506">
    <property type="term" value="F:iron ion binding"/>
    <property type="evidence" value="ECO:0007669"/>
    <property type="project" value="UniProtKB-ARBA"/>
</dbReference>
<evidence type="ECO:0000256" key="2">
    <source>
        <dbReference type="PROSITE-ProRule" id="PRU01363"/>
    </source>
</evidence>
<dbReference type="Pfam" id="PF05721">
    <property type="entry name" value="PhyH"/>
    <property type="match status" value="1"/>
</dbReference>
<reference evidence="5" key="1">
    <citation type="submission" date="2018-09" db="EMBL/GenBank/DDBJ databases">
        <authorList>
            <person name="Livingstone P.G."/>
            <person name="Whitworth D.E."/>
        </authorList>
    </citation>
    <scope>NUCLEOTIDE SEQUENCE [LARGE SCALE GENOMIC DNA]</scope>
    <source>
        <strain evidence="5">CA051B</strain>
    </source>
</reference>
<comment type="caution">
    <text evidence="2">Lacks conserved residue(s) required for the propagation of feature annotation.</text>
</comment>
<gene>
    <name evidence="4" type="ORF">D7V93_35855</name>
</gene>
<accession>A0A3A8NNE2</accession>
<evidence type="ECO:0000256" key="1">
    <source>
        <dbReference type="ARBA" id="ARBA00001954"/>
    </source>
</evidence>
<dbReference type="PROSITE" id="PS52019">
    <property type="entry name" value="PKS_MFAS_DH"/>
    <property type="match status" value="1"/>
</dbReference>
<dbReference type="Gene3D" id="3.10.129.110">
    <property type="entry name" value="Polyketide synthase dehydratase"/>
    <property type="match status" value="1"/>
</dbReference>
<dbReference type="Pfam" id="PF21089">
    <property type="entry name" value="PKS_DH_N"/>
    <property type="match status" value="1"/>
</dbReference>
<dbReference type="SMART" id="SM00826">
    <property type="entry name" value="PKS_DH"/>
    <property type="match status" value="1"/>
</dbReference>
<comment type="caution">
    <text evidence="4">The sequence shown here is derived from an EMBL/GenBank/DDBJ whole genome shotgun (WGS) entry which is preliminary data.</text>
</comment>
<dbReference type="InterPro" id="IPR042104">
    <property type="entry name" value="PKS_dehydratase_sf"/>
</dbReference>
<organism evidence="4 5">
    <name type="scientific">Corallococcus llansteffanensis</name>
    <dbReference type="NCBI Taxonomy" id="2316731"/>
    <lineage>
        <taxon>Bacteria</taxon>
        <taxon>Pseudomonadati</taxon>
        <taxon>Myxococcota</taxon>
        <taxon>Myxococcia</taxon>
        <taxon>Myxococcales</taxon>
        <taxon>Cystobacterineae</taxon>
        <taxon>Myxococcaceae</taxon>
        <taxon>Corallococcus</taxon>
    </lineage>
</organism>
<dbReference type="AlphaFoldDB" id="A0A3A8NNE2"/>
<dbReference type="SUPFAM" id="SSF51197">
    <property type="entry name" value="Clavaminate synthase-like"/>
    <property type="match status" value="1"/>
</dbReference>
<dbReference type="InterPro" id="IPR049552">
    <property type="entry name" value="PKS_DH_N"/>
</dbReference>
<comment type="cofactor">
    <cofactor evidence="1">
        <name>Fe(2+)</name>
        <dbReference type="ChEBI" id="CHEBI:29033"/>
    </cofactor>
</comment>
<dbReference type="InterPro" id="IPR020807">
    <property type="entry name" value="PKS_DH"/>
</dbReference>
<feature type="domain" description="PKS/mFAS DH" evidence="3">
    <location>
        <begin position="353"/>
        <end position="495"/>
    </location>
</feature>
<feature type="region of interest" description="N-terminal hotdog fold" evidence="2">
    <location>
        <begin position="353"/>
        <end position="479"/>
    </location>
</feature>
<keyword evidence="5" id="KW-1185">Reference proteome</keyword>
<proteinExistence type="predicted"/>
<dbReference type="PANTHER" id="PTHR20883:SF48">
    <property type="entry name" value="ECTOINE DIOXYGENASE"/>
    <property type="match status" value="1"/>
</dbReference>
<dbReference type="GO" id="GO:0016706">
    <property type="term" value="F:2-oxoglutarate-dependent dioxygenase activity"/>
    <property type="evidence" value="ECO:0007669"/>
    <property type="project" value="UniProtKB-ARBA"/>
</dbReference>
<protein>
    <recommendedName>
        <fullName evidence="3">PKS/mFAS DH domain-containing protein</fullName>
    </recommendedName>
</protein>
<dbReference type="EMBL" id="RAWB01000589">
    <property type="protein sequence ID" value="RKH44900.1"/>
    <property type="molecule type" value="Genomic_DNA"/>
</dbReference>
<name>A0A3A8NNE2_9BACT</name>
<dbReference type="Proteomes" id="UP000272888">
    <property type="component" value="Unassembled WGS sequence"/>
</dbReference>
<sequence>MRAGGQHPWEFILSEQQQRDFERDGFVGPLPRFLPIDEIDALRRELDDLVSNRRSHPLYGRFSVRDWHLVSPLAMRLFTHPAIVRRLQQLAGEDLLLWRSKVFHKAPGDGEIGWHQEWGWFNGEEIGNDRPGLVPTSVGGDWWNLTVWVALDDITPENGPLRFVRGSQKTRFPIRMVPMVDSAFFQDPFIGDPDVATLVERARDNRLVLDIDTSRMFDGIDAHLLSRDALKTYVRNWLSSLQAAITLPFDAPAEDVVTLTMKKGDFVIFTERTMHASLPNDTTRSRIAIDCRVTTSDTLVYPGRLRDDFIDGSNLDITRHRCVLLSGRKLNRANACLHEEGGALPAGLAPRAHGLLGERLLDRADAPGLHCWENRLDARTVPFLGDHKVLGSVLIPGVTYVEMALAAAGEVLGRRPVSVEQVEYHHGLVLQEDAARRIQLSLQREGEGAAVRVHSRPAEGAGPWQLHASLRLRLDVMALPEPGSDAVRAGRRSAV</sequence>
<evidence type="ECO:0000313" key="5">
    <source>
        <dbReference type="Proteomes" id="UP000272888"/>
    </source>
</evidence>
<dbReference type="PANTHER" id="PTHR20883">
    <property type="entry name" value="PHYTANOYL-COA DIOXYGENASE DOMAIN CONTAINING 1"/>
    <property type="match status" value="1"/>
</dbReference>
<dbReference type="RefSeq" id="WP_120647639.1">
    <property type="nucleotide sequence ID" value="NZ_RAWB01000589.1"/>
</dbReference>
<dbReference type="InterPro" id="IPR008775">
    <property type="entry name" value="Phytyl_CoA_dOase-like"/>
</dbReference>
<dbReference type="InterPro" id="IPR049900">
    <property type="entry name" value="PKS_mFAS_DH"/>
</dbReference>
<evidence type="ECO:0000259" key="3">
    <source>
        <dbReference type="PROSITE" id="PS52019"/>
    </source>
</evidence>
<evidence type="ECO:0000313" key="4">
    <source>
        <dbReference type="EMBL" id="RKH44900.1"/>
    </source>
</evidence>